<feature type="region of interest" description="Disordered" evidence="1">
    <location>
        <begin position="270"/>
        <end position="294"/>
    </location>
</feature>
<dbReference type="EMBL" id="MHPA01000001">
    <property type="protein sequence ID" value="OGZ74102.1"/>
    <property type="molecule type" value="Genomic_DNA"/>
</dbReference>
<dbReference type="STRING" id="1802214.A2908_03390"/>
<reference evidence="2 3" key="1">
    <citation type="journal article" date="2016" name="Nat. Commun.">
        <title>Thousands of microbial genomes shed light on interconnected biogeochemical processes in an aquifer system.</title>
        <authorList>
            <person name="Anantharaman K."/>
            <person name="Brown C.T."/>
            <person name="Hug L.A."/>
            <person name="Sharon I."/>
            <person name="Castelle C.J."/>
            <person name="Probst A.J."/>
            <person name="Thomas B.C."/>
            <person name="Singh A."/>
            <person name="Wilkins M.J."/>
            <person name="Karaoz U."/>
            <person name="Brodie E.L."/>
            <person name="Williams K.H."/>
            <person name="Hubbard S.S."/>
            <person name="Banfield J.F."/>
        </authorList>
    </citation>
    <scope>NUCLEOTIDE SEQUENCE [LARGE SCALE GENOMIC DNA]</scope>
</reference>
<feature type="compositionally biased region" description="Polar residues" evidence="1">
    <location>
        <begin position="285"/>
        <end position="294"/>
    </location>
</feature>
<evidence type="ECO:0000313" key="2">
    <source>
        <dbReference type="EMBL" id="OGZ74102.1"/>
    </source>
</evidence>
<name>A0A1G2IHE1_9BACT</name>
<dbReference type="AlphaFoldDB" id="A0A1G2IHE1"/>
<gene>
    <name evidence="2" type="ORF">A2908_03390</name>
</gene>
<accession>A0A1G2IHE1</accession>
<organism evidence="2 3">
    <name type="scientific">Candidatus Staskawiczbacteria bacterium RIFCSPLOWO2_01_FULL_38_12b</name>
    <dbReference type="NCBI Taxonomy" id="1802214"/>
    <lineage>
        <taxon>Bacteria</taxon>
        <taxon>Candidatus Staskawicziibacteriota</taxon>
    </lineage>
</organism>
<dbReference type="Proteomes" id="UP000176774">
    <property type="component" value="Unassembled WGS sequence"/>
</dbReference>
<sequence length="352" mass="39870">MQLVSEKESLLQELSIAFQEHGVTLYDQINGLTARRIIGEFALIPRNWQEETLDSLDGSFKSFLALRKNGDPDAKPPRQRVSENSFYKIPGRSGFKVSNGQIYLSFGKIGQTLTSVIPEFQLKRLETAIKLKKFELCRDERDMAKPGRFWISVAYEIPKPEKVPVVSKQITYLAIGASRLGVVSPKGEFCLNLPRSDYHWKPQINALQERLEGVVKGSRKWKKRMAACTRMFAKLGHQQKQHGQYEVVKKLLRHGVHFVVTELKVRSKPGALADASKSDRKGSPTGPNWSAQNTGNIARLIQKLTDKASEHGGTVIKRNPPLLSLEERQLPDAQRKIFIAKKLREEFLADQK</sequence>
<protein>
    <submittedName>
        <fullName evidence="2">Uncharacterized protein</fullName>
    </submittedName>
</protein>
<evidence type="ECO:0000256" key="1">
    <source>
        <dbReference type="SAM" id="MobiDB-lite"/>
    </source>
</evidence>
<evidence type="ECO:0000313" key="3">
    <source>
        <dbReference type="Proteomes" id="UP000176774"/>
    </source>
</evidence>
<comment type="caution">
    <text evidence="2">The sequence shown here is derived from an EMBL/GenBank/DDBJ whole genome shotgun (WGS) entry which is preliminary data.</text>
</comment>
<proteinExistence type="predicted"/>